<dbReference type="Pfam" id="PF00150">
    <property type="entry name" value="Cellulase"/>
    <property type="match status" value="1"/>
</dbReference>
<dbReference type="GO" id="GO:0008810">
    <property type="term" value="F:cellulase activity"/>
    <property type="evidence" value="ECO:0007669"/>
    <property type="project" value="UniProtKB-EC"/>
</dbReference>
<dbReference type="InterPro" id="IPR017853">
    <property type="entry name" value="GH"/>
</dbReference>
<dbReference type="InterPro" id="IPR001547">
    <property type="entry name" value="Glyco_hydro_5"/>
</dbReference>
<protein>
    <recommendedName>
        <fullName evidence="3">cellulase</fullName>
        <ecNumber evidence="3">3.2.1.4</ecNumber>
    </recommendedName>
</protein>
<evidence type="ECO:0000313" key="9">
    <source>
        <dbReference type="EMBL" id="KAG5927753.1"/>
    </source>
</evidence>
<dbReference type="EMBL" id="SRPY01000159">
    <property type="protein sequence ID" value="KAG5927753.1"/>
    <property type="molecule type" value="Genomic_DNA"/>
</dbReference>
<comment type="caution">
    <text evidence="9">The sequence shown here is derived from an EMBL/GenBank/DDBJ whole genome shotgun (WGS) entry which is preliminary data.</text>
</comment>
<evidence type="ECO:0000256" key="7">
    <source>
        <dbReference type="SAM" id="MobiDB-lite"/>
    </source>
</evidence>
<evidence type="ECO:0000256" key="4">
    <source>
        <dbReference type="ARBA" id="ARBA00022801"/>
    </source>
</evidence>
<comment type="similarity">
    <text evidence="2 6">Belongs to the glycosyl hydrolase 5 (cellulase A) family.</text>
</comment>
<dbReference type="PANTHER" id="PTHR34142:SF5">
    <property type="entry name" value="CBM1 DOMAIN-CONTAINING PROTEIN"/>
    <property type="match status" value="1"/>
</dbReference>
<feature type="compositionally biased region" description="Low complexity" evidence="7">
    <location>
        <begin position="272"/>
        <end position="300"/>
    </location>
</feature>
<evidence type="ECO:0000256" key="6">
    <source>
        <dbReference type="RuleBase" id="RU361153"/>
    </source>
</evidence>
<dbReference type="GO" id="GO:0009251">
    <property type="term" value="P:glucan catabolic process"/>
    <property type="evidence" value="ECO:0007669"/>
    <property type="project" value="TreeGrafter"/>
</dbReference>
<dbReference type="InterPro" id="IPR018087">
    <property type="entry name" value="Glyco_hydro_5_CS"/>
</dbReference>
<evidence type="ECO:0000256" key="5">
    <source>
        <dbReference type="ARBA" id="ARBA00023295"/>
    </source>
</evidence>
<name>A0A8K0JA85_9HYPO</name>
<evidence type="ECO:0000256" key="2">
    <source>
        <dbReference type="ARBA" id="ARBA00005641"/>
    </source>
</evidence>
<dbReference type="SUPFAM" id="SSF51445">
    <property type="entry name" value="(Trans)glycosidases"/>
    <property type="match status" value="1"/>
</dbReference>
<feature type="region of interest" description="Disordered" evidence="7">
    <location>
        <begin position="272"/>
        <end position="304"/>
    </location>
</feature>
<evidence type="ECO:0000256" key="1">
    <source>
        <dbReference type="ARBA" id="ARBA00000966"/>
    </source>
</evidence>
<gene>
    <name evidence="9" type="ORF">E4U42_001840</name>
</gene>
<evidence type="ECO:0000256" key="3">
    <source>
        <dbReference type="ARBA" id="ARBA00012601"/>
    </source>
</evidence>
<dbReference type="Proteomes" id="UP000811619">
    <property type="component" value="Unassembled WGS sequence"/>
</dbReference>
<feature type="domain" description="Glycoside hydrolase family 5" evidence="8">
    <location>
        <begin position="1"/>
        <end position="230"/>
    </location>
</feature>
<dbReference type="AlphaFoldDB" id="A0A8K0JA85"/>
<dbReference type="OrthoDB" id="5823761at2759"/>
<dbReference type="Gene3D" id="3.20.20.80">
    <property type="entry name" value="Glycosidases"/>
    <property type="match status" value="1"/>
</dbReference>
<comment type="catalytic activity">
    <reaction evidence="1">
        <text>Endohydrolysis of (1-&gt;4)-beta-D-glucosidic linkages in cellulose, lichenin and cereal beta-D-glucans.</text>
        <dbReference type="EC" id="3.2.1.4"/>
    </reaction>
</comment>
<evidence type="ECO:0000313" key="10">
    <source>
        <dbReference type="Proteomes" id="UP000811619"/>
    </source>
</evidence>
<dbReference type="EC" id="3.2.1.4" evidence="3"/>
<dbReference type="PROSITE" id="PS00659">
    <property type="entry name" value="GLYCOSYL_HYDROL_F5"/>
    <property type="match status" value="1"/>
</dbReference>
<reference evidence="9" key="1">
    <citation type="journal article" date="2020" name="bioRxiv">
        <title>Whole genome comparisons of ergot fungi reveals the divergence and evolution of species within the genus Claviceps are the result of varying mechanisms driving genome evolution and host range expansion.</title>
        <authorList>
            <person name="Wyka S.A."/>
            <person name="Mondo S.J."/>
            <person name="Liu M."/>
            <person name="Dettman J."/>
            <person name="Nalam V."/>
            <person name="Broders K.D."/>
        </authorList>
    </citation>
    <scope>NUCLEOTIDE SEQUENCE</scope>
    <source>
        <strain evidence="9">CCC 489</strain>
    </source>
</reference>
<proteinExistence type="inferred from homology"/>
<keyword evidence="5 6" id="KW-0326">Glycosidase</keyword>
<organism evidence="9 10">
    <name type="scientific">Claviceps africana</name>
    <dbReference type="NCBI Taxonomy" id="83212"/>
    <lineage>
        <taxon>Eukaryota</taxon>
        <taxon>Fungi</taxon>
        <taxon>Dikarya</taxon>
        <taxon>Ascomycota</taxon>
        <taxon>Pezizomycotina</taxon>
        <taxon>Sordariomycetes</taxon>
        <taxon>Hypocreomycetidae</taxon>
        <taxon>Hypocreales</taxon>
        <taxon>Clavicipitaceae</taxon>
        <taxon>Claviceps</taxon>
    </lineage>
</organism>
<evidence type="ECO:0000259" key="8">
    <source>
        <dbReference type="Pfam" id="PF00150"/>
    </source>
</evidence>
<accession>A0A8K0JA85</accession>
<keyword evidence="10" id="KW-1185">Reference proteome</keyword>
<dbReference type="PANTHER" id="PTHR34142">
    <property type="entry name" value="ENDO-BETA-1,4-GLUCANASE A"/>
    <property type="match status" value="1"/>
</dbReference>
<sequence>MTWQYITAGQPSSKLDKVNWGNFDKLVQACLVTGAHCMLDLHNFARYNGIIGQGGPSNEVFAALWTNIATHYAKEERIIFGIMNEPHDLDVQLWAKSCQAAVTAIRNAGATSQIILLPGNNFTSAGEFVSGGSAEALAAITNPDGSTDNLVMDLHKYLDTDNSGSHAECVTNNTAAFQTISDWLRTNKRVGIISETGASMAPSCMTKFCEQNEFIAKNDDVLIGFVAWGAGGFDETYILTIMPSKLEDTWTDNKLMQQCILAPFGKHSVSKSATKTKSASPTKNSPSITGSSTAATSTGSHSDDEDGAHQITISKFCILLACISAAHLLY</sequence>
<keyword evidence="4 6" id="KW-0378">Hydrolase</keyword>